<evidence type="ECO:0000313" key="3">
    <source>
        <dbReference type="Proteomes" id="UP000228528"/>
    </source>
</evidence>
<dbReference type="Pfam" id="PF22053">
    <property type="entry name" value="DUF6938"/>
    <property type="match status" value="1"/>
</dbReference>
<accession>A0A2M6P233</accession>
<dbReference type="Proteomes" id="UP000228528">
    <property type="component" value="Unassembled WGS sequence"/>
</dbReference>
<feature type="domain" description="DUF6938" evidence="1">
    <location>
        <begin position="245"/>
        <end position="319"/>
    </location>
</feature>
<dbReference type="AlphaFoldDB" id="A0A2M6P233"/>
<organism evidence="2 3">
    <name type="scientific">Candidatus Magasanikbacteria bacterium CG10_big_fil_rev_8_21_14_0_10_38_6</name>
    <dbReference type="NCBI Taxonomy" id="1974647"/>
    <lineage>
        <taxon>Bacteria</taxon>
        <taxon>Candidatus Magasanikiibacteriota</taxon>
    </lineage>
</organism>
<protein>
    <recommendedName>
        <fullName evidence="1">DUF6938 domain-containing protein</fullName>
    </recommendedName>
</protein>
<evidence type="ECO:0000313" key="2">
    <source>
        <dbReference type="EMBL" id="PIR77609.1"/>
    </source>
</evidence>
<evidence type="ECO:0000259" key="1">
    <source>
        <dbReference type="Pfam" id="PF22053"/>
    </source>
</evidence>
<dbReference type="InterPro" id="IPR054218">
    <property type="entry name" value="DUF6938"/>
</dbReference>
<proteinExistence type="predicted"/>
<reference evidence="3" key="1">
    <citation type="submission" date="2017-09" db="EMBL/GenBank/DDBJ databases">
        <title>Depth-based differentiation of microbial function through sediment-hosted aquifers and enrichment of novel symbionts in the deep terrestrial subsurface.</title>
        <authorList>
            <person name="Probst A.J."/>
            <person name="Ladd B."/>
            <person name="Jarett J.K."/>
            <person name="Geller-Mcgrath D.E."/>
            <person name="Sieber C.M.K."/>
            <person name="Emerson J.B."/>
            <person name="Anantharaman K."/>
            <person name="Thomas B.C."/>
            <person name="Malmstrom R."/>
            <person name="Stieglmeier M."/>
            <person name="Klingl A."/>
            <person name="Woyke T."/>
            <person name="Ryan C.M."/>
            <person name="Banfield J.F."/>
        </authorList>
    </citation>
    <scope>NUCLEOTIDE SEQUENCE [LARGE SCALE GENOMIC DNA]</scope>
</reference>
<sequence>MAKKTFTEAYIVTVDMGYGHQRAVYPLKGIAATPVGWKEKNPIISANNYAGIPISDRTKWEGGRKLYETVSRMKGIPIIGNWIFGIMDYLQRIEPFYPKRDLSKPTAQLKQVYGMVKGGMGKHLIDTLNKKPVPYITSFFTTAFFAEVHGYKGPIYCLCTDTDISRAWVSPKPKKSKIIYFAPNYRVKERLKCYGVQEKNIHVTGFPLPKENIDEEHKEKILKIALGDRIQKLDPEKKFQQKYQKTIEQYLGDRYCKRKVKRPLTIMFAVGGAGAQREIGATILRSLKDHINNGEVRLFLVAGSRNDVYRYYESVLESHCKKNVCGIGVQIIYAEKKMDYFSKMSKALNETDIIWTKPSEMSFYAGLGLPIIMSPTIGSQEKFNRSWLHNIGAGFEQEDPQYTHEWLFDWLETGWLAQAAMEGYLDAPRHGTYLIEDIVLRGKVRQIKDTNLL</sequence>
<gene>
    <name evidence="2" type="ORF">COU30_01505</name>
</gene>
<comment type="caution">
    <text evidence="2">The sequence shown here is derived from an EMBL/GenBank/DDBJ whole genome shotgun (WGS) entry which is preliminary data.</text>
</comment>
<dbReference type="EMBL" id="PFBW01000065">
    <property type="protein sequence ID" value="PIR77609.1"/>
    <property type="molecule type" value="Genomic_DNA"/>
</dbReference>
<name>A0A2M6P233_9BACT</name>